<name>I5AUG8_EUBC6</name>
<keyword evidence="6" id="KW-1185">Reference proteome</keyword>
<dbReference type="eggNOG" id="COG1609">
    <property type="taxonomic scope" value="Bacteria"/>
</dbReference>
<keyword evidence="1" id="KW-0805">Transcription regulation</keyword>
<dbReference type="InterPro" id="IPR010982">
    <property type="entry name" value="Lambda_DNA-bd_dom_sf"/>
</dbReference>
<evidence type="ECO:0000259" key="4">
    <source>
        <dbReference type="PROSITE" id="PS50932"/>
    </source>
</evidence>
<dbReference type="EMBL" id="CM001487">
    <property type="protein sequence ID" value="EIM57441.1"/>
    <property type="molecule type" value="Genomic_DNA"/>
</dbReference>
<dbReference type="PANTHER" id="PTHR30146">
    <property type="entry name" value="LACI-RELATED TRANSCRIPTIONAL REPRESSOR"/>
    <property type="match status" value="1"/>
</dbReference>
<dbReference type="SMART" id="SM00354">
    <property type="entry name" value="HTH_LACI"/>
    <property type="match status" value="1"/>
</dbReference>
<dbReference type="PROSITE" id="PS50932">
    <property type="entry name" value="HTH_LACI_2"/>
    <property type="match status" value="1"/>
</dbReference>
<dbReference type="Pfam" id="PF00356">
    <property type="entry name" value="LacI"/>
    <property type="match status" value="1"/>
</dbReference>
<keyword evidence="3" id="KW-0804">Transcription</keyword>
<dbReference type="Gene3D" id="1.10.260.40">
    <property type="entry name" value="lambda repressor-like DNA-binding domains"/>
    <property type="match status" value="1"/>
</dbReference>
<dbReference type="GO" id="GO:0000976">
    <property type="term" value="F:transcription cis-regulatory region binding"/>
    <property type="evidence" value="ECO:0007669"/>
    <property type="project" value="TreeGrafter"/>
</dbReference>
<reference evidence="5 6" key="1">
    <citation type="submission" date="2010-08" db="EMBL/GenBank/DDBJ databases">
        <authorList>
            <consortium name="US DOE Joint Genome Institute (JGI-PGF)"/>
            <person name="Lucas S."/>
            <person name="Copeland A."/>
            <person name="Lapidus A."/>
            <person name="Cheng J.-F."/>
            <person name="Bruce D."/>
            <person name="Goodwin L."/>
            <person name="Pitluck S."/>
            <person name="Land M.L."/>
            <person name="Hauser L."/>
            <person name="Chang Y.-J."/>
            <person name="Anderson I.J."/>
            <person name="Johnson E."/>
            <person name="Mulhopadhyay B."/>
            <person name="Kyrpides N."/>
            <person name="Woyke T.J."/>
        </authorList>
    </citation>
    <scope>NUCLEOTIDE SEQUENCE [LARGE SCALE GENOMIC DNA]</scope>
    <source>
        <strain evidence="5 6">6</strain>
    </source>
</reference>
<gene>
    <name evidence="5" type="ORF">EubceDRAFT1_1659</name>
</gene>
<dbReference type="InterPro" id="IPR001761">
    <property type="entry name" value="Peripla_BP/Lac1_sug-bd_dom"/>
</dbReference>
<protein>
    <submittedName>
        <fullName evidence="5">Transcriptional regulator</fullName>
    </submittedName>
</protein>
<dbReference type="CDD" id="cd06267">
    <property type="entry name" value="PBP1_LacI_sugar_binding-like"/>
    <property type="match status" value="1"/>
</dbReference>
<dbReference type="Proteomes" id="UP000005753">
    <property type="component" value="Chromosome"/>
</dbReference>
<accession>I5AUG8</accession>
<dbReference type="Pfam" id="PF00532">
    <property type="entry name" value="Peripla_BP_1"/>
    <property type="match status" value="1"/>
</dbReference>
<dbReference type="PANTHER" id="PTHR30146:SF109">
    <property type="entry name" value="HTH-TYPE TRANSCRIPTIONAL REGULATOR GALS"/>
    <property type="match status" value="1"/>
</dbReference>
<proteinExistence type="predicted"/>
<dbReference type="OrthoDB" id="1776574at2"/>
<keyword evidence="2" id="KW-0238">DNA-binding</keyword>
<feature type="domain" description="HTH lacI-type" evidence="4">
    <location>
        <begin position="2"/>
        <end position="56"/>
    </location>
</feature>
<reference evidence="5 6" key="2">
    <citation type="submission" date="2012-02" db="EMBL/GenBank/DDBJ databases">
        <title>Improved High-Quality Draft sequence of Eubacterium cellulosolvens 6.</title>
        <authorList>
            <consortium name="US DOE Joint Genome Institute"/>
            <person name="Lucas S."/>
            <person name="Han J."/>
            <person name="Lapidus A."/>
            <person name="Cheng J.-F."/>
            <person name="Goodwin L."/>
            <person name="Pitluck S."/>
            <person name="Peters L."/>
            <person name="Mikhailova N."/>
            <person name="Gu W."/>
            <person name="Detter J.C."/>
            <person name="Han C."/>
            <person name="Tapia R."/>
            <person name="Land M."/>
            <person name="Hauser L."/>
            <person name="Kyrpides N."/>
            <person name="Ivanova N."/>
            <person name="Pagani I."/>
            <person name="Johnson E."/>
            <person name="Mukhopadhyay B."/>
            <person name="Anderson I."/>
            <person name="Woyke T."/>
        </authorList>
    </citation>
    <scope>NUCLEOTIDE SEQUENCE [LARGE SCALE GENOMIC DNA]</scope>
    <source>
        <strain evidence="5 6">6</strain>
    </source>
</reference>
<dbReference type="Gene3D" id="3.40.50.2300">
    <property type="match status" value="2"/>
</dbReference>
<dbReference type="InterPro" id="IPR000843">
    <property type="entry name" value="HTH_LacI"/>
</dbReference>
<dbReference type="SUPFAM" id="SSF47413">
    <property type="entry name" value="lambda repressor-like DNA-binding domains"/>
    <property type="match status" value="1"/>
</dbReference>
<dbReference type="STRING" id="633697.EubceDRAFT1_1659"/>
<dbReference type="GO" id="GO:0003700">
    <property type="term" value="F:DNA-binding transcription factor activity"/>
    <property type="evidence" value="ECO:0007669"/>
    <property type="project" value="TreeGrafter"/>
</dbReference>
<dbReference type="AlphaFoldDB" id="I5AUG8"/>
<evidence type="ECO:0000313" key="5">
    <source>
        <dbReference type="EMBL" id="EIM57441.1"/>
    </source>
</evidence>
<organism evidence="5 6">
    <name type="scientific">Eubacterium cellulosolvens (strain ATCC 43171 / JCM 9499 / 6)</name>
    <name type="common">Cillobacterium cellulosolvens</name>
    <dbReference type="NCBI Taxonomy" id="633697"/>
    <lineage>
        <taxon>Bacteria</taxon>
        <taxon>Bacillati</taxon>
        <taxon>Bacillota</taxon>
        <taxon>Clostridia</taxon>
        <taxon>Eubacteriales</taxon>
        <taxon>Eubacteriaceae</taxon>
        <taxon>Eubacterium</taxon>
    </lineage>
</organism>
<evidence type="ECO:0000256" key="2">
    <source>
        <dbReference type="ARBA" id="ARBA00023125"/>
    </source>
</evidence>
<dbReference type="InterPro" id="IPR028082">
    <property type="entry name" value="Peripla_BP_I"/>
</dbReference>
<evidence type="ECO:0000313" key="6">
    <source>
        <dbReference type="Proteomes" id="UP000005753"/>
    </source>
</evidence>
<dbReference type="HOGENOM" id="CLU_037628_6_2_9"/>
<dbReference type="SUPFAM" id="SSF53822">
    <property type="entry name" value="Periplasmic binding protein-like I"/>
    <property type="match status" value="1"/>
</dbReference>
<evidence type="ECO:0000256" key="3">
    <source>
        <dbReference type="ARBA" id="ARBA00023163"/>
    </source>
</evidence>
<dbReference type="CDD" id="cd01392">
    <property type="entry name" value="HTH_LacI"/>
    <property type="match status" value="1"/>
</dbReference>
<evidence type="ECO:0000256" key="1">
    <source>
        <dbReference type="ARBA" id="ARBA00023015"/>
    </source>
</evidence>
<sequence length="334" mass="37341">MVTIKDISQRCGVSPATVSKALNGYGDIGAATAERIRKVAQEMHYMPNSAARQLKTNISHNIGVVFEDDTMSGLTHEYFSQILNSAKNELERHGYDITFIGSKIGGTSFVEHCRYRKCDGVLIASVDFTSQQVIDLINSEFPTVTIDYSFNNHSCVMSDNVDGAYNLVHYLYQMGHRKIAYIHGEETSVTVKRLSGFYKACKELGLHIPDEYVVLGQFHDPKSAGECTRELMRLNNPPTAIMYPDDFAYIGGRIALEKMNLSTPEDVSVVGYDGIHLSQVIRPRVTTWYQDAEQIGAISARKLVETIENKKSSIAEQIMVEGRLIEGETVRRIN</sequence>